<keyword evidence="2" id="KW-1185">Reference proteome</keyword>
<evidence type="ECO:0000313" key="1">
    <source>
        <dbReference type="EMBL" id="KRR15034.1"/>
    </source>
</evidence>
<name>A0A0R3M4U4_9BRAD</name>
<gene>
    <name evidence="1" type="ORF">CQ12_40355</name>
</gene>
<reference evidence="1 2" key="1">
    <citation type="submission" date="2014-03" db="EMBL/GenBank/DDBJ databases">
        <title>Bradyrhizobium valentinum sp. nov., isolated from effective nodules of Lupinus mariae-josephae, a lupine endemic of basic-lime soils in Eastern Spain.</title>
        <authorList>
            <person name="Duran D."/>
            <person name="Rey L."/>
            <person name="Navarro A."/>
            <person name="Busquets A."/>
            <person name="Imperial J."/>
            <person name="Ruiz-Argueso T."/>
        </authorList>
    </citation>
    <scope>NUCLEOTIDE SEQUENCE [LARGE SCALE GENOMIC DNA]</scope>
    <source>
        <strain evidence="1 2">PAC68</strain>
    </source>
</reference>
<sequence length="214" mass="23711">MPLMLRLNDTYYFTGASVAVQVHSIAIPMIVEMASLGRTSCEIRIEQADAFTARIANAWIDNTLGSRATHAGGQGLAFAIAMCVERRGMGRITAAQIVQRCLHRHDDLAKLRCPSWGLVGPGHKAGVMVGRFQQCDLKPVSDIKNAVAAVAKSAGPIRADMCERCHQITRTRPANPSFRRHEIDVADRIHQPRVCFLLRGNEKRPISRVRDIFE</sequence>
<organism evidence="1 2">
    <name type="scientific">Bradyrhizobium jicamae</name>
    <dbReference type="NCBI Taxonomy" id="280332"/>
    <lineage>
        <taxon>Bacteria</taxon>
        <taxon>Pseudomonadati</taxon>
        <taxon>Pseudomonadota</taxon>
        <taxon>Alphaproteobacteria</taxon>
        <taxon>Hyphomicrobiales</taxon>
        <taxon>Nitrobacteraceae</taxon>
        <taxon>Bradyrhizobium</taxon>
    </lineage>
</organism>
<protein>
    <submittedName>
        <fullName evidence="1">Uncharacterized protein</fullName>
    </submittedName>
</protein>
<proteinExistence type="predicted"/>
<comment type="caution">
    <text evidence="1">The sequence shown here is derived from an EMBL/GenBank/DDBJ whole genome shotgun (WGS) entry which is preliminary data.</text>
</comment>
<dbReference type="EMBL" id="LLXZ01000006">
    <property type="protein sequence ID" value="KRR15034.1"/>
    <property type="molecule type" value="Genomic_DNA"/>
</dbReference>
<dbReference type="Proteomes" id="UP000050863">
    <property type="component" value="Unassembled WGS sequence"/>
</dbReference>
<evidence type="ECO:0000313" key="2">
    <source>
        <dbReference type="Proteomes" id="UP000050863"/>
    </source>
</evidence>
<accession>A0A0R3M4U4</accession>
<dbReference type="AlphaFoldDB" id="A0A0R3M4U4"/>